<keyword evidence="2" id="KW-1185">Reference proteome</keyword>
<gene>
    <name evidence="1" type="ORF">E2C01_050902</name>
</gene>
<reference evidence="1 2" key="1">
    <citation type="submission" date="2019-05" db="EMBL/GenBank/DDBJ databases">
        <title>Another draft genome of Portunus trituberculatus and its Hox gene families provides insights of decapod evolution.</title>
        <authorList>
            <person name="Jeong J.-H."/>
            <person name="Song I."/>
            <person name="Kim S."/>
            <person name="Choi T."/>
            <person name="Kim D."/>
            <person name="Ryu S."/>
            <person name="Kim W."/>
        </authorList>
    </citation>
    <scope>NUCLEOTIDE SEQUENCE [LARGE SCALE GENOMIC DNA]</scope>
    <source>
        <tissue evidence="1">Muscle</tissue>
    </source>
</reference>
<sequence length="58" mass="6790">MSYTMAWPLHPHHSPPYPMIPPLILVHLLIPYPYHGEEHIIGPVRLLKRAMLYTTTTF</sequence>
<dbReference type="AlphaFoldDB" id="A0A5B7GK74"/>
<dbReference type="Proteomes" id="UP000324222">
    <property type="component" value="Unassembled WGS sequence"/>
</dbReference>
<organism evidence="1 2">
    <name type="scientific">Portunus trituberculatus</name>
    <name type="common">Swimming crab</name>
    <name type="synonym">Neptunus trituberculatus</name>
    <dbReference type="NCBI Taxonomy" id="210409"/>
    <lineage>
        <taxon>Eukaryota</taxon>
        <taxon>Metazoa</taxon>
        <taxon>Ecdysozoa</taxon>
        <taxon>Arthropoda</taxon>
        <taxon>Crustacea</taxon>
        <taxon>Multicrustacea</taxon>
        <taxon>Malacostraca</taxon>
        <taxon>Eumalacostraca</taxon>
        <taxon>Eucarida</taxon>
        <taxon>Decapoda</taxon>
        <taxon>Pleocyemata</taxon>
        <taxon>Brachyura</taxon>
        <taxon>Eubrachyura</taxon>
        <taxon>Portunoidea</taxon>
        <taxon>Portunidae</taxon>
        <taxon>Portuninae</taxon>
        <taxon>Portunus</taxon>
    </lineage>
</organism>
<accession>A0A5B7GK74</accession>
<comment type="caution">
    <text evidence="1">The sequence shown here is derived from an EMBL/GenBank/DDBJ whole genome shotgun (WGS) entry which is preliminary data.</text>
</comment>
<protein>
    <submittedName>
        <fullName evidence="1">Uncharacterized protein</fullName>
    </submittedName>
</protein>
<evidence type="ECO:0000313" key="1">
    <source>
        <dbReference type="EMBL" id="MPC56934.1"/>
    </source>
</evidence>
<dbReference type="EMBL" id="VSRR010014366">
    <property type="protein sequence ID" value="MPC56934.1"/>
    <property type="molecule type" value="Genomic_DNA"/>
</dbReference>
<proteinExistence type="predicted"/>
<evidence type="ECO:0000313" key="2">
    <source>
        <dbReference type="Proteomes" id="UP000324222"/>
    </source>
</evidence>
<name>A0A5B7GK74_PORTR</name>